<sequence>PLVDQLINLWKGIDLSKTFEHPNGKIIKGVIIYYSYNIPVARKLCGFISAKITYHRYLKHANFDDKKQTNFGKLDNINS</sequence>
<dbReference type="AlphaFoldDB" id="A0A9N9INC8"/>
<dbReference type="OrthoDB" id="2439011at2759"/>
<dbReference type="EMBL" id="CAJVPQ010016052">
    <property type="protein sequence ID" value="CAG8744569.1"/>
    <property type="molecule type" value="Genomic_DNA"/>
</dbReference>
<accession>A0A9N9INC8</accession>
<reference evidence="1" key="1">
    <citation type="submission" date="2021-06" db="EMBL/GenBank/DDBJ databases">
        <authorList>
            <person name="Kallberg Y."/>
            <person name="Tangrot J."/>
            <person name="Rosling A."/>
        </authorList>
    </citation>
    <scope>NUCLEOTIDE SEQUENCE</scope>
    <source>
        <strain evidence="1">UK204</strain>
    </source>
</reference>
<evidence type="ECO:0000313" key="2">
    <source>
        <dbReference type="Proteomes" id="UP000789570"/>
    </source>
</evidence>
<keyword evidence="2" id="KW-1185">Reference proteome</keyword>
<comment type="caution">
    <text evidence="1">The sequence shown here is derived from an EMBL/GenBank/DDBJ whole genome shotgun (WGS) entry which is preliminary data.</text>
</comment>
<feature type="non-terminal residue" evidence="1">
    <location>
        <position position="1"/>
    </location>
</feature>
<proteinExistence type="predicted"/>
<protein>
    <submittedName>
        <fullName evidence="1">183_t:CDS:1</fullName>
    </submittedName>
</protein>
<dbReference type="Proteomes" id="UP000789570">
    <property type="component" value="Unassembled WGS sequence"/>
</dbReference>
<organism evidence="1 2">
    <name type="scientific">Funneliformis caledonium</name>
    <dbReference type="NCBI Taxonomy" id="1117310"/>
    <lineage>
        <taxon>Eukaryota</taxon>
        <taxon>Fungi</taxon>
        <taxon>Fungi incertae sedis</taxon>
        <taxon>Mucoromycota</taxon>
        <taxon>Glomeromycotina</taxon>
        <taxon>Glomeromycetes</taxon>
        <taxon>Glomerales</taxon>
        <taxon>Glomeraceae</taxon>
        <taxon>Funneliformis</taxon>
    </lineage>
</organism>
<evidence type="ECO:0000313" key="1">
    <source>
        <dbReference type="EMBL" id="CAG8744569.1"/>
    </source>
</evidence>
<name>A0A9N9INC8_9GLOM</name>
<gene>
    <name evidence="1" type="ORF">FCALED_LOCUS15866</name>
</gene>